<keyword evidence="1" id="KW-0732">Signal</keyword>
<dbReference type="InterPro" id="IPR000601">
    <property type="entry name" value="PKD_dom"/>
</dbReference>
<dbReference type="InterPro" id="IPR051136">
    <property type="entry name" value="Intracellular_Lectin-GPT"/>
</dbReference>
<feature type="domain" description="PKD" evidence="2">
    <location>
        <begin position="343"/>
        <end position="395"/>
    </location>
</feature>
<feature type="domain" description="PKD" evidence="2">
    <location>
        <begin position="426"/>
        <end position="483"/>
    </location>
</feature>
<sequence>MTRLLLVLTGLSWLLFLSYTPATAQLQTPYILNGAATQRTCNCYVLTEDQLTSSGTVWNKNKVSLNNSFDYFFDVNLGCKDQDGADGIGFILQTQGTNLGATGQGVGFQNIRPSLGVIIDTWQNTDDGDPYYDHVSVQINGDISHSSANNLAGPVTALANSDNIEDCNWHIFRIKWDAVTKQLTVSIDDSIRLSIQKDLVADVFSGDPMVYWGFGAATGGFSNKQQFCAALRPELQFDNNQLFCDGSPIVFADDSRSFGTITRWRWDFGDGSTSALADPPPHQYPRPGKYQVKLVIEDNSGCISDTMKQDLTISSYPIPDFSYDSLCTDRAITIKDNTQVDFGTITQWNWDLGNGTTDQSSTPAANYTSTGTYTIQLQVMTAEGCGADTAKTANVYPTPAIAATGENVCIGEPIAFSGTDITPAIPLSGWYWNFGNGQLQTGQHADYIYPEGGDYRTGVHAVSNKGCFSDTVYVPVTVTDINLFAGNDTLIARGQPLQLNAVTTGNNLQFSWTPDIGLTDPYAPAPVAMLTRDQTYHLTVTSPQGCIALDTVNVKVYAGPDFYVPSAFSPNNDGLNDVFRAISPGVSQLDFFCVWNRWGQELFRTQSLSGTWDGTYKGQPMPAGSYVWMISGKDYLGRAFSRQGTVTIVR</sequence>
<evidence type="ECO:0000256" key="1">
    <source>
        <dbReference type="SAM" id="SignalP"/>
    </source>
</evidence>
<accession>A0ABS7GF52</accession>
<dbReference type="PANTHER" id="PTHR12223:SF19">
    <property type="entry name" value="LEGUME LECTIN DOMAIN-CONTAINING PROTEIN"/>
    <property type="match status" value="1"/>
</dbReference>
<dbReference type="Gene3D" id="2.60.40.10">
    <property type="entry name" value="Immunoglobulins"/>
    <property type="match status" value="3"/>
</dbReference>
<dbReference type="SMART" id="SM00089">
    <property type="entry name" value="PKD"/>
    <property type="match status" value="3"/>
</dbReference>
<dbReference type="Gene3D" id="2.60.120.200">
    <property type="match status" value="1"/>
</dbReference>
<dbReference type="InterPro" id="IPR013783">
    <property type="entry name" value="Ig-like_fold"/>
</dbReference>
<evidence type="ECO:0000259" key="2">
    <source>
        <dbReference type="PROSITE" id="PS50093"/>
    </source>
</evidence>
<dbReference type="PROSITE" id="PS50093">
    <property type="entry name" value="PKD"/>
    <property type="match status" value="3"/>
</dbReference>
<organism evidence="3 4">
    <name type="scientific">Chitinophaga rhizophila</name>
    <dbReference type="NCBI Taxonomy" id="2866212"/>
    <lineage>
        <taxon>Bacteria</taxon>
        <taxon>Pseudomonadati</taxon>
        <taxon>Bacteroidota</taxon>
        <taxon>Chitinophagia</taxon>
        <taxon>Chitinophagales</taxon>
        <taxon>Chitinophagaceae</taxon>
        <taxon>Chitinophaga</taxon>
    </lineage>
</organism>
<dbReference type="PANTHER" id="PTHR12223">
    <property type="entry name" value="VESICULAR MANNOSE-BINDING LECTIN"/>
    <property type="match status" value="1"/>
</dbReference>
<feature type="signal peptide" evidence="1">
    <location>
        <begin position="1"/>
        <end position="24"/>
    </location>
</feature>
<dbReference type="RefSeq" id="WP_220251109.1">
    <property type="nucleotide sequence ID" value="NZ_JAICCF010000003.1"/>
</dbReference>
<keyword evidence="4" id="KW-1185">Reference proteome</keyword>
<dbReference type="InterPro" id="IPR056573">
    <property type="entry name" value="Lectin_L-type_dom"/>
</dbReference>
<dbReference type="InterPro" id="IPR013320">
    <property type="entry name" value="ConA-like_dom_sf"/>
</dbReference>
<dbReference type="Pfam" id="PF13585">
    <property type="entry name" value="CHU_C"/>
    <property type="match status" value="1"/>
</dbReference>
<reference evidence="3 4" key="1">
    <citation type="submission" date="2021-08" db="EMBL/GenBank/DDBJ databases">
        <title>The genome sequence of Chitinophaga sp. B61.</title>
        <authorList>
            <person name="Zhang X."/>
        </authorList>
    </citation>
    <scope>NUCLEOTIDE SEQUENCE [LARGE SCALE GENOMIC DNA]</scope>
    <source>
        <strain evidence="3 4">B61</strain>
    </source>
</reference>
<dbReference type="Pfam" id="PF18483">
    <property type="entry name" value="Lectin_L-type_dom"/>
    <property type="match status" value="1"/>
</dbReference>
<dbReference type="InterPro" id="IPR022409">
    <property type="entry name" value="PKD/Chitinase_dom"/>
</dbReference>
<dbReference type="InterPro" id="IPR035986">
    <property type="entry name" value="PKD_dom_sf"/>
</dbReference>
<feature type="domain" description="PKD" evidence="2">
    <location>
        <begin position="259"/>
        <end position="301"/>
    </location>
</feature>
<dbReference type="Pfam" id="PF18911">
    <property type="entry name" value="PKD_4"/>
    <property type="match status" value="3"/>
</dbReference>
<name>A0ABS7GF52_9BACT</name>
<dbReference type="EMBL" id="JAICCF010000003">
    <property type="protein sequence ID" value="MBW8685775.1"/>
    <property type="molecule type" value="Genomic_DNA"/>
</dbReference>
<gene>
    <name evidence="3" type="ORF">K1Y79_15655</name>
</gene>
<dbReference type="InterPro" id="IPR026341">
    <property type="entry name" value="T9SS_type_B"/>
</dbReference>
<dbReference type="SUPFAM" id="SSF49299">
    <property type="entry name" value="PKD domain"/>
    <property type="match status" value="3"/>
</dbReference>
<evidence type="ECO:0000313" key="3">
    <source>
        <dbReference type="EMBL" id="MBW8685775.1"/>
    </source>
</evidence>
<comment type="caution">
    <text evidence="3">The sequence shown here is derived from an EMBL/GenBank/DDBJ whole genome shotgun (WGS) entry which is preliminary data.</text>
</comment>
<dbReference type="CDD" id="cd01951">
    <property type="entry name" value="lectin_L-type"/>
    <property type="match status" value="1"/>
</dbReference>
<protein>
    <submittedName>
        <fullName evidence="3">PKD domain-containing protein</fullName>
    </submittedName>
</protein>
<dbReference type="NCBIfam" id="TIGR04131">
    <property type="entry name" value="Bac_Flav_CTERM"/>
    <property type="match status" value="1"/>
</dbReference>
<dbReference type="CDD" id="cd00146">
    <property type="entry name" value="PKD"/>
    <property type="match status" value="2"/>
</dbReference>
<evidence type="ECO:0000313" key="4">
    <source>
        <dbReference type="Proteomes" id="UP000812961"/>
    </source>
</evidence>
<dbReference type="SUPFAM" id="SSF49899">
    <property type="entry name" value="Concanavalin A-like lectins/glucanases"/>
    <property type="match status" value="1"/>
</dbReference>
<dbReference type="Proteomes" id="UP000812961">
    <property type="component" value="Unassembled WGS sequence"/>
</dbReference>
<proteinExistence type="predicted"/>
<feature type="chain" id="PRO_5046739909" evidence="1">
    <location>
        <begin position="25"/>
        <end position="650"/>
    </location>
</feature>